<accession>A0A2G4SXG7</accession>
<protein>
    <submittedName>
        <fullName evidence="1">Uncharacterized protein</fullName>
    </submittedName>
</protein>
<dbReference type="EMBL" id="KZ303847">
    <property type="protein sequence ID" value="PHZ13461.1"/>
    <property type="molecule type" value="Genomic_DNA"/>
</dbReference>
<evidence type="ECO:0000313" key="1">
    <source>
        <dbReference type="EMBL" id="PHZ13461.1"/>
    </source>
</evidence>
<proteinExistence type="predicted"/>
<dbReference type="GeneID" id="35439562"/>
<gene>
    <name evidence="1" type="ORF">RHIMIDRAFT_236521</name>
</gene>
<sequence>MSKSTLELKWNNFLKSLPRSLSLGKLNEPVLPLYHDIQQGPDESSSSAIQTDIRRFVREVPKIEELKKRKVDVYQHVSSKYKGAERLRANIYNSI</sequence>
<reference evidence="1 2" key="1">
    <citation type="journal article" date="2016" name="Proc. Natl. Acad. Sci. U.S.A.">
        <title>Lipid metabolic changes in an early divergent fungus govern the establishment of a mutualistic symbiosis with endobacteria.</title>
        <authorList>
            <person name="Lastovetsky O.A."/>
            <person name="Gaspar M.L."/>
            <person name="Mondo S.J."/>
            <person name="LaButti K.M."/>
            <person name="Sandor L."/>
            <person name="Grigoriev I.V."/>
            <person name="Henry S.A."/>
            <person name="Pawlowska T.E."/>
        </authorList>
    </citation>
    <scope>NUCLEOTIDE SEQUENCE [LARGE SCALE GENOMIC DNA]</scope>
    <source>
        <strain evidence="1 2">ATCC 52813</strain>
    </source>
</reference>
<name>A0A2G4SXG7_RHIZD</name>
<keyword evidence="2" id="KW-1185">Reference proteome</keyword>
<dbReference type="RefSeq" id="XP_023467169.1">
    <property type="nucleotide sequence ID" value="XM_023608572.1"/>
</dbReference>
<organism evidence="1 2">
    <name type="scientific">Rhizopus microsporus ATCC 52813</name>
    <dbReference type="NCBI Taxonomy" id="1340429"/>
    <lineage>
        <taxon>Eukaryota</taxon>
        <taxon>Fungi</taxon>
        <taxon>Fungi incertae sedis</taxon>
        <taxon>Mucoromycota</taxon>
        <taxon>Mucoromycotina</taxon>
        <taxon>Mucoromycetes</taxon>
        <taxon>Mucorales</taxon>
        <taxon>Mucorineae</taxon>
        <taxon>Rhizopodaceae</taxon>
        <taxon>Rhizopus</taxon>
    </lineage>
</organism>
<dbReference type="AlphaFoldDB" id="A0A2G4SXG7"/>
<evidence type="ECO:0000313" key="2">
    <source>
        <dbReference type="Proteomes" id="UP000242254"/>
    </source>
</evidence>
<dbReference type="Proteomes" id="UP000242254">
    <property type="component" value="Unassembled WGS sequence"/>
</dbReference>